<sequence length="315" mass="33564">MPMAPPPPPFAQVVDDLIKGQQFATQLQDLLRASPKAGLIMDQILHTFSRAIHAAEAAAATSAGEWSSDVQSEVTDAGNGGGKRKSAAGGGDRRACRRKTQQSSVVTKNLKSLDDGLAWRKYGQKEIQNCKHPKAYFRCTHKFDQLCKAQRQVQLCDDDTGTYKVTYIGVHTCQDPATAAVTPHHQTGSSDVLHAAGYHYISFAPNAVAAPATTTSTTTTVTVNTTTNHLTGMDAAAGSGLQSLKLGSRDQEEVLSSNTPGNSALRSTAGAATAPSWLDQGDVTSTLQYGGDVDLGDQFLHGDFAYLDDIVPYYF</sequence>
<evidence type="ECO:0000313" key="1">
    <source>
        <dbReference type="EnsemblPlants" id="AVESA.00010b.r2.1CG0105620.1.CDS"/>
    </source>
</evidence>
<organism evidence="1 2">
    <name type="scientific">Avena sativa</name>
    <name type="common">Oat</name>
    <dbReference type="NCBI Taxonomy" id="4498"/>
    <lineage>
        <taxon>Eukaryota</taxon>
        <taxon>Viridiplantae</taxon>
        <taxon>Streptophyta</taxon>
        <taxon>Embryophyta</taxon>
        <taxon>Tracheophyta</taxon>
        <taxon>Spermatophyta</taxon>
        <taxon>Magnoliopsida</taxon>
        <taxon>Liliopsida</taxon>
        <taxon>Poales</taxon>
        <taxon>Poaceae</taxon>
        <taxon>BOP clade</taxon>
        <taxon>Pooideae</taxon>
        <taxon>Poodae</taxon>
        <taxon>Poeae</taxon>
        <taxon>Poeae Chloroplast Group 1 (Aveneae type)</taxon>
        <taxon>Aveninae</taxon>
        <taxon>Avena</taxon>
    </lineage>
</organism>
<proteinExistence type="predicted"/>
<reference evidence="1" key="2">
    <citation type="submission" date="2025-09" db="UniProtKB">
        <authorList>
            <consortium name="EnsemblPlants"/>
        </authorList>
    </citation>
    <scope>IDENTIFICATION</scope>
</reference>
<protein>
    <submittedName>
        <fullName evidence="1">Uncharacterized protein</fullName>
    </submittedName>
</protein>
<dbReference type="EnsemblPlants" id="AVESA.00010b.r2.1CG0105620.1">
    <property type="protein sequence ID" value="AVESA.00010b.r2.1CG0105620.1.CDS"/>
    <property type="gene ID" value="AVESA.00010b.r2.1CG0105620"/>
</dbReference>
<reference evidence="1" key="1">
    <citation type="submission" date="2021-05" db="EMBL/GenBank/DDBJ databases">
        <authorList>
            <person name="Scholz U."/>
            <person name="Mascher M."/>
            <person name="Fiebig A."/>
        </authorList>
    </citation>
    <scope>NUCLEOTIDE SEQUENCE [LARGE SCALE GENOMIC DNA]</scope>
</reference>
<name>A0ACD5TQ63_AVESA</name>
<keyword evidence="2" id="KW-1185">Reference proteome</keyword>
<dbReference type="Proteomes" id="UP001732700">
    <property type="component" value="Chromosome 1C"/>
</dbReference>
<accession>A0ACD5TQ63</accession>
<evidence type="ECO:0000313" key="2">
    <source>
        <dbReference type="Proteomes" id="UP001732700"/>
    </source>
</evidence>